<organism evidence="8 9">
    <name type="scientific">Zasmidium cellare</name>
    <name type="common">Wine cellar mold</name>
    <name type="synonym">Racodium cellare</name>
    <dbReference type="NCBI Taxonomy" id="395010"/>
    <lineage>
        <taxon>Eukaryota</taxon>
        <taxon>Fungi</taxon>
        <taxon>Dikarya</taxon>
        <taxon>Ascomycota</taxon>
        <taxon>Pezizomycotina</taxon>
        <taxon>Dothideomycetes</taxon>
        <taxon>Dothideomycetidae</taxon>
        <taxon>Mycosphaerellales</taxon>
        <taxon>Mycosphaerellaceae</taxon>
        <taxon>Zasmidium</taxon>
    </lineage>
</organism>
<evidence type="ECO:0000256" key="2">
    <source>
        <dbReference type="ARBA" id="ARBA00010617"/>
    </source>
</evidence>
<dbReference type="InterPro" id="IPR017972">
    <property type="entry name" value="Cyt_P450_CS"/>
</dbReference>
<dbReference type="InterPro" id="IPR001128">
    <property type="entry name" value="Cyt_P450"/>
</dbReference>
<dbReference type="SUPFAM" id="SSF48264">
    <property type="entry name" value="Cytochrome P450"/>
    <property type="match status" value="1"/>
</dbReference>
<evidence type="ECO:0008006" key="10">
    <source>
        <dbReference type="Google" id="ProtNLM"/>
    </source>
</evidence>
<proteinExistence type="inferred from homology"/>
<dbReference type="InterPro" id="IPR050121">
    <property type="entry name" value="Cytochrome_P450_monoxygenase"/>
</dbReference>
<evidence type="ECO:0000256" key="5">
    <source>
        <dbReference type="ARBA" id="ARBA00023004"/>
    </source>
</evidence>
<keyword evidence="7" id="KW-1133">Transmembrane helix</keyword>
<keyword evidence="6" id="KW-0560">Oxidoreductase</keyword>
<comment type="similarity">
    <text evidence="2 6">Belongs to the cytochrome P450 family.</text>
</comment>
<comment type="cofactor">
    <cofactor evidence="1">
        <name>heme</name>
        <dbReference type="ChEBI" id="CHEBI:30413"/>
    </cofactor>
</comment>
<evidence type="ECO:0000256" key="6">
    <source>
        <dbReference type="RuleBase" id="RU000461"/>
    </source>
</evidence>
<dbReference type="PANTHER" id="PTHR24305">
    <property type="entry name" value="CYTOCHROME P450"/>
    <property type="match status" value="1"/>
</dbReference>
<dbReference type="Pfam" id="PF00067">
    <property type="entry name" value="p450"/>
    <property type="match status" value="1"/>
</dbReference>
<keyword evidence="6" id="KW-0503">Monooxygenase</keyword>
<dbReference type="PROSITE" id="PS00086">
    <property type="entry name" value="CYTOCHROME_P450"/>
    <property type="match status" value="1"/>
</dbReference>
<dbReference type="PRINTS" id="PR00463">
    <property type="entry name" value="EP450I"/>
</dbReference>
<evidence type="ECO:0000256" key="4">
    <source>
        <dbReference type="ARBA" id="ARBA00022723"/>
    </source>
</evidence>
<dbReference type="Proteomes" id="UP001305779">
    <property type="component" value="Unassembled WGS sequence"/>
</dbReference>
<dbReference type="CDD" id="cd11058">
    <property type="entry name" value="CYP60B-like"/>
    <property type="match status" value="1"/>
</dbReference>
<evidence type="ECO:0000313" key="9">
    <source>
        <dbReference type="Proteomes" id="UP001305779"/>
    </source>
</evidence>
<accession>A0ABR0EZG6</accession>
<gene>
    <name evidence="8" type="ORF">PRZ48_000345</name>
</gene>
<keyword evidence="3 6" id="KW-0349">Heme</keyword>
<evidence type="ECO:0000313" key="8">
    <source>
        <dbReference type="EMBL" id="KAK4506613.1"/>
    </source>
</evidence>
<dbReference type="InterPro" id="IPR036396">
    <property type="entry name" value="Cyt_P450_sf"/>
</dbReference>
<keyword evidence="7" id="KW-0472">Membrane</keyword>
<evidence type="ECO:0000256" key="3">
    <source>
        <dbReference type="ARBA" id="ARBA00022617"/>
    </source>
</evidence>
<dbReference type="Gene3D" id="1.10.630.10">
    <property type="entry name" value="Cytochrome P450"/>
    <property type="match status" value="1"/>
</dbReference>
<keyword evidence="7" id="KW-0812">Transmembrane</keyword>
<keyword evidence="4 6" id="KW-0479">Metal-binding</keyword>
<sequence>MEVSNDRVGKPLVLIGTFVVLSLAYFLGTIVYNAFFHPLSKVPGPKVNALSRVPYIRHLIKGSTVDNAVDLHKKYGEVVRISPNEVSFTSGETAWPEIYGFRTGKMKGHLNMQKDPVWYPKALNGAPSILIANDEDHARGRRVLSHAFSEKALAEQEPLLQQYVDQLVDRLKEVTSQSTDAQDMTKWYNWITFDIIADLMFGEPFGCLQDLSTHKYITLLFRSLLGFKFGYILSYWPWAKNFGSLIIDKSALNKRKEFLDWIHGQVEKRIQRETQRPDFMTHILAHNGEKGATLSRDEIDSNANLILVAGSETTATLLSGVTYCLLTNPDKMEKLKQEVRGRWKEYSDINLSEVNSAPYLLAVLNEALRYFPPVPAGFERRVGKGGEFVSGYYLPEGTAVSVSQYPAYHSEANFKHAESFIPERWMDTPEYANDKKSVLQPFSFGPRNCLGKNLAYAEMRLILAKVIWSFDMELDNSSLDWMHRCNVMTLWNKPPLDVHVKEVVR</sequence>
<dbReference type="EMBL" id="JAXOVC010000001">
    <property type="protein sequence ID" value="KAK4506613.1"/>
    <property type="molecule type" value="Genomic_DNA"/>
</dbReference>
<name>A0ABR0EZG6_ZASCE</name>
<keyword evidence="5 6" id="KW-0408">Iron</keyword>
<keyword evidence="9" id="KW-1185">Reference proteome</keyword>
<feature type="transmembrane region" description="Helical" evidence="7">
    <location>
        <begin position="12"/>
        <end position="35"/>
    </location>
</feature>
<dbReference type="InterPro" id="IPR002401">
    <property type="entry name" value="Cyt_P450_E_grp-I"/>
</dbReference>
<evidence type="ECO:0000256" key="1">
    <source>
        <dbReference type="ARBA" id="ARBA00001971"/>
    </source>
</evidence>
<dbReference type="PANTHER" id="PTHR24305:SF210">
    <property type="entry name" value="CYTOCHROME P450 MONOOXYGENASE ASQL-RELATED"/>
    <property type="match status" value="1"/>
</dbReference>
<reference evidence="8 9" key="1">
    <citation type="journal article" date="2023" name="G3 (Bethesda)">
        <title>A chromosome-level genome assembly of Zasmidium syzygii isolated from banana leaves.</title>
        <authorList>
            <person name="van Westerhoven A.C."/>
            <person name="Mehrabi R."/>
            <person name="Talebi R."/>
            <person name="Steentjes M.B.F."/>
            <person name="Corcolon B."/>
            <person name="Chong P.A."/>
            <person name="Kema G.H.J."/>
            <person name="Seidl M.F."/>
        </authorList>
    </citation>
    <scope>NUCLEOTIDE SEQUENCE [LARGE SCALE GENOMIC DNA]</scope>
    <source>
        <strain evidence="8 9">P124</strain>
    </source>
</reference>
<dbReference type="PRINTS" id="PR00385">
    <property type="entry name" value="P450"/>
</dbReference>
<protein>
    <recommendedName>
        <fullName evidence="10">Cytochrome P450 monooxygenase</fullName>
    </recommendedName>
</protein>
<evidence type="ECO:0000256" key="7">
    <source>
        <dbReference type="SAM" id="Phobius"/>
    </source>
</evidence>
<comment type="caution">
    <text evidence="8">The sequence shown here is derived from an EMBL/GenBank/DDBJ whole genome shotgun (WGS) entry which is preliminary data.</text>
</comment>